<feature type="region of interest" description="Disordered" evidence="3">
    <location>
        <begin position="799"/>
        <end position="823"/>
    </location>
</feature>
<dbReference type="InterPro" id="IPR027417">
    <property type="entry name" value="P-loop_NTPase"/>
</dbReference>
<feature type="region of interest" description="Disordered" evidence="3">
    <location>
        <begin position="715"/>
        <end position="738"/>
    </location>
</feature>
<keyword evidence="1" id="KW-0547">Nucleotide-binding</keyword>
<dbReference type="SUPFAM" id="SSF52540">
    <property type="entry name" value="P-loop containing nucleoside triphosphate hydrolases"/>
    <property type="match status" value="1"/>
</dbReference>
<keyword evidence="7" id="KW-1185">Reference proteome</keyword>
<feature type="domain" description="Dynamin-type G" evidence="5">
    <location>
        <begin position="50"/>
        <end position="339"/>
    </location>
</feature>
<dbReference type="PRINTS" id="PR00195">
    <property type="entry name" value="DYNAMIN"/>
</dbReference>
<dbReference type="InterPro" id="IPR045063">
    <property type="entry name" value="Dynamin_N"/>
</dbReference>
<dbReference type="InterPro" id="IPR000375">
    <property type="entry name" value="Dynamin_stalk"/>
</dbReference>
<name>A0A9P4PBN8_9PLEO</name>
<dbReference type="InterPro" id="IPR022812">
    <property type="entry name" value="Dynamin"/>
</dbReference>
<dbReference type="GO" id="GO:0016559">
    <property type="term" value="P:peroxisome fission"/>
    <property type="evidence" value="ECO:0007669"/>
    <property type="project" value="TreeGrafter"/>
</dbReference>
<evidence type="ECO:0000259" key="5">
    <source>
        <dbReference type="PROSITE" id="PS51718"/>
    </source>
</evidence>
<dbReference type="Pfam" id="PF01031">
    <property type="entry name" value="Dynamin_M"/>
    <property type="match status" value="1"/>
</dbReference>
<evidence type="ECO:0000256" key="1">
    <source>
        <dbReference type="ARBA" id="ARBA00022741"/>
    </source>
</evidence>
<proteinExistence type="predicted"/>
<protein>
    <submittedName>
        <fullName evidence="6">Dynamin family protein</fullName>
    </submittedName>
</protein>
<dbReference type="AlphaFoldDB" id="A0A9P4PBN8"/>
<dbReference type="PANTHER" id="PTHR11566:SF149">
    <property type="entry name" value="GTPASE, PUTATIVE (AFU_ORTHOLOGUE AFUA_6G11890)-RELATED"/>
    <property type="match status" value="1"/>
</dbReference>
<evidence type="ECO:0000313" key="6">
    <source>
        <dbReference type="EMBL" id="KAF2442045.1"/>
    </source>
</evidence>
<dbReference type="Pfam" id="PF00350">
    <property type="entry name" value="Dynamin_N"/>
    <property type="match status" value="1"/>
</dbReference>
<dbReference type="PROSITE" id="PS51718">
    <property type="entry name" value="G_DYNAMIN_2"/>
    <property type="match status" value="1"/>
</dbReference>
<dbReference type="GO" id="GO:0005739">
    <property type="term" value="C:mitochondrion"/>
    <property type="evidence" value="ECO:0007669"/>
    <property type="project" value="TreeGrafter"/>
</dbReference>
<dbReference type="GO" id="GO:0006897">
    <property type="term" value="P:endocytosis"/>
    <property type="evidence" value="ECO:0007669"/>
    <property type="project" value="TreeGrafter"/>
</dbReference>
<sequence>MAEGDLSNGTNSKDMTVVNGMSGSTLLQSNDTRNLLDIVDNLRSQGISRYIDLPEIIVCGEQSSGKSSVLEAISGVTFPSKDNLCTRFATELILRRGPPSPIKIRIVPGSNEQRSQEEKTILSEFKHEISVSAEALQLDEVIESAKAAMGIDDSNRVFSSDILRLELSGPEQPHLTLVDLPGLFQAGSRTQSDADSDTVKSLVLSYMRSPRSIILAVVSAKNDFNNQAITKYSREIDPNRLRTLGLITKPDTLDKGSDSERFYVELAQNKEVDFRLGWHVLRNRDYATRQTTLHERNLEEEKFFASGIWTSLHPTQVGVHSLKPRLSKILKDQILVQLPEVLAQIQAGIQDCDHRLEILGAPRTTLQEQQRYLLHVSQSFSKVVKAATDGLYSDPFFGDASTEIGYRRRLRAVLQNTLTDFAETMRKEGHTYAIMDEGLANFPRQITRKAYVAKVKTLLQRSRGPELPGTFNPLIIGQLFHEQRKPWTSLVNAAVEKVLQAVHFVVRSVLSHQSNAATLDSLLNNFIYPRLELLTKELRGKVKELLKPHDTGHPITYNHYLTENVQKAQDKRRAREIKKSLESFFGGDYTSEGTHVMHIDVNNLIQVLVTKTEADMNSYASSTATDFMEAYYKVALKKVIDDFSVLAVEACFIDKLPSLFCPEDVFDLSNETIAILAAEDEESAAERARCSEKLKVLENGLKELKGVQGIPSATYGDGITGDDESSKWPPEVDSGDASLELSTENLSLKNGFESERTSFPMEVAITPEPFPTKDPLILEPELESKQALSWKGKKKKGYKAPVMRAAPAPPPFPEEEPEYRYKY</sequence>
<accession>A0A9P4PBN8</accession>
<dbReference type="EMBL" id="MU001504">
    <property type="protein sequence ID" value="KAF2442045.1"/>
    <property type="molecule type" value="Genomic_DNA"/>
</dbReference>
<dbReference type="PROSITE" id="PS51388">
    <property type="entry name" value="GED"/>
    <property type="match status" value="1"/>
</dbReference>
<dbReference type="GO" id="GO:0048312">
    <property type="term" value="P:intracellular distribution of mitochondria"/>
    <property type="evidence" value="ECO:0007669"/>
    <property type="project" value="TreeGrafter"/>
</dbReference>
<keyword evidence="2" id="KW-0342">GTP-binding</keyword>
<gene>
    <name evidence="6" type="ORF">P171DRAFT_391640</name>
</gene>
<evidence type="ECO:0000256" key="2">
    <source>
        <dbReference type="ARBA" id="ARBA00023134"/>
    </source>
</evidence>
<dbReference type="PANTHER" id="PTHR11566">
    <property type="entry name" value="DYNAMIN"/>
    <property type="match status" value="1"/>
</dbReference>
<dbReference type="GO" id="GO:0005874">
    <property type="term" value="C:microtubule"/>
    <property type="evidence" value="ECO:0007669"/>
    <property type="project" value="TreeGrafter"/>
</dbReference>
<dbReference type="SMART" id="SM00053">
    <property type="entry name" value="DYNc"/>
    <property type="match status" value="1"/>
</dbReference>
<feature type="domain" description="GED" evidence="4">
    <location>
        <begin position="621"/>
        <end position="712"/>
    </location>
</feature>
<dbReference type="GO" id="GO:0003924">
    <property type="term" value="F:GTPase activity"/>
    <property type="evidence" value="ECO:0007669"/>
    <property type="project" value="InterPro"/>
</dbReference>
<dbReference type="CDD" id="cd08771">
    <property type="entry name" value="DLP_1"/>
    <property type="match status" value="1"/>
</dbReference>
<evidence type="ECO:0000313" key="7">
    <source>
        <dbReference type="Proteomes" id="UP000799764"/>
    </source>
</evidence>
<dbReference type="FunFam" id="3.40.50.300:FF:001425">
    <property type="entry name" value="Dynamin GTPase, putative"/>
    <property type="match status" value="1"/>
</dbReference>
<dbReference type="InterPro" id="IPR030381">
    <property type="entry name" value="G_DYNAMIN_dom"/>
</dbReference>
<dbReference type="GO" id="GO:0000266">
    <property type="term" value="P:mitochondrial fission"/>
    <property type="evidence" value="ECO:0007669"/>
    <property type="project" value="TreeGrafter"/>
</dbReference>
<dbReference type="OrthoDB" id="415706at2759"/>
<dbReference type="GO" id="GO:0016020">
    <property type="term" value="C:membrane"/>
    <property type="evidence" value="ECO:0007669"/>
    <property type="project" value="TreeGrafter"/>
</dbReference>
<evidence type="ECO:0000256" key="3">
    <source>
        <dbReference type="SAM" id="MobiDB-lite"/>
    </source>
</evidence>
<comment type="caution">
    <text evidence="6">The sequence shown here is derived from an EMBL/GenBank/DDBJ whole genome shotgun (WGS) entry which is preliminary data.</text>
</comment>
<dbReference type="GO" id="GO:0005525">
    <property type="term" value="F:GTP binding"/>
    <property type="evidence" value="ECO:0007669"/>
    <property type="project" value="InterPro"/>
</dbReference>
<evidence type="ECO:0000259" key="4">
    <source>
        <dbReference type="PROSITE" id="PS51388"/>
    </source>
</evidence>
<dbReference type="InterPro" id="IPR020850">
    <property type="entry name" value="GED_dom"/>
</dbReference>
<reference evidence="6" key="1">
    <citation type="journal article" date="2020" name="Stud. Mycol.">
        <title>101 Dothideomycetes genomes: a test case for predicting lifestyles and emergence of pathogens.</title>
        <authorList>
            <person name="Haridas S."/>
            <person name="Albert R."/>
            <person name="Binder M."/>
            <person name="Bloem J."/>
            <person name="Labutti K."/>
            <person name="Salamov A."/>
            <person name="Andreopoulos B."/>
            <person name="Baker S."/>
            <person name="Barry K."/>
            <person name="Bills G."/>
            <person name="Bluhm B."/>
            <person name="Cannon C."/>
            <person name="Castanera R."/>
            <person name="Culley D."/>
            <person name="Daum C."/>
            <person name="Ezra D."/>
            <person name="Gonzalez J."/>
            <person name="Henrissat B."/>
            <person name="Kuo A."/>
            <person name="Liang C."/>
            <person name="Lipzen A."/>
            <person name="Lutzoni F."/>
            <person name="Magnuson J."/>
            <person name="Mondo S."/>
            <person name="Nolan M."/>
            <person name="Ohm R."/>
            <person name="Pangilinan J."/>
            <person name="Park H.-J."/>
            <person name="Ramirez L."/>
            <person name="Alfaro M."/>
            <person name="Sun H."/>
            <person name="Tritt A."/>
            <person name="Yoshinaga Y."/>
            <person name="Zwiers L.-H."/>
            <person name="Turgeon B."/>
            <person name="Goodwin S."/>
            <person name="Spatafora J."/>
            <person name="Crous P."/>
            <person name="Grigoriev I."/>
        </authorList>
    </citation>
    <scope>NUCLEOTIDE SEQUENCE</scope>
    <source>
        <strain evidence="6">CBS 690.94</strain>
    </source>
</reference>
<dbReference type="GO" id="GO:0008017">
    <property type="term" value="F:microtubule binding"/>
    <property type="evidence" value="ECO:0007669"/>
    <property type="project" value="TreeGrafter"/>
</dbReference>
<dbReference type="Proteomes" id="UP000799764">
    <property type="component" value="Unassembled WGS sequence"/>
</dbReference>
<dbReference type="InterPro" id="IPR001401">
    <property type="entry name" value="Dynamin_GTPase"/>
</dbReference>
<organism evidence="6 7">
    <name type="scientific">Karstenula rhodostoma CBS 690.94</name>
    <dbReference type="NCBI Taxonomy" id="1392251"/>
    <lineage>
        <taxon>Eukaryota</taxon>
        <taxon>Fungi</taxon>
        <taxon>Dikarya</taxon>
        <taxon>Ascomycota</taxon>
        <taxon>Pezizomycotina</taxon>
        <taxon>Dothideomycetes</taxon>
        <taxon>Pleosporomycetidae</taxon>
        <taxon>Pleosporales</taxon>
        <taxon>Massarineae</taxon>
        <taxon>Didymosphaeriaceae</taxon>
        <taxon>Karstenula</taxon>
    </lineage>
</organism>
<dbReference type="Gene3D" id="3.40.50.300">
    <property type="entry name" value="P-loop containing nucleotide triphosphate hydrolases"/>
    <property type="match status" value="1"/>
</dbReference>